<evidence type="ECO:0000256" key="5">
    <source>
        <dbReference type="ARBA" id="ARBA00022723"/>
    </source>
</evidence>
<keyword evidence="6" id="KW-0547">Nucleotide-binding</keyword>
<dbReference type="PANTHER" id="PTHR32057">
    <property type="entry name" value="PROTEIN ADENYLYLTRANSFERASE SELO, MITOCHONDRIAL"/>
    <property type="match status" value="1"/>
</dbReference>
<evidence type="ECO:0000256" key="3">
    <source>
        <dbReference type="ARBA" id="ARBA00022679"/>
    </source>
</evidence>
<evidence type="ECO:0000313" key="9">
    <source>
        <dbReference type="EMBL" id="EIM74845.1"/>
    </source>
</evidence>
<dbReference type="STRING" id="1189621.A3SI_14956"/>
<dbReference type="GO" id="GO:0005524">
    <property type="term" value="F:ATP binding"/>
    <property type="evidence" value="ECO:0007669"/>
    <property type="project" value="UniProtKB-KW"/>
</dbReference>
<dbReference type="PATRIC" id="fig|1189621.3.peg.3112"/>
<evidence type="ECO:0000256" key="7">
    <source>
        <dbReference type="ARBA" id="ARBA00022840"/>
    </source>
</evidence>
<evidence type="ECO:0000313" key="10">
    <source>
        <dbReference type="Proteomes" id="UP000005551"/>
    </source>
</evidence>
<name>I5BZ43_9BACT</name>
<evidence type="ECO:0000256" key="4">
    <source>
        <dbReference type="ARBA" id="ARBA00022695"/>
    </source>
</evidence>
<comment type="similarity">
    <text evidence="2">Belongs to the SELO family.</text>
</comment>
<dbReference type="AlphaFoldDB" id="I5BZ43"/>
<keyword evidence="8" id="KW-0460">Magnesium</keyword>
<keyword evidence="7" id="KW-0067">ATP-binding</keyword>
<dbReference type="GO" id="GO:0070733">
    <property type="term" value="F:AMPylase activity"/>
    <property type="evidence" value="ECO:0007669"/>
    <property type="project" value="TreeGrafter"/>
</dbReference>
<evidence type="ECO:0000256" key="2">
    <source>
        <dbReference type="ARBA" id="ARBA00009747"/>
    </source>
</evidence>
<keyword evidence="10" id="KW-1185">Reference proteome</keyword>
<keyword evidence="5" id="KW-0479">Metal-binding</keyword>
<organism evidence="9 10">
    <name type="scientific">Nitritalea halalkaliphila LW7</name>
    <dbReference type="NCBI Taxonomy" id="1189621"/>
    <lineage>
        <taxon>Bacteria</taxon>
        <taxon>Pseudomonadati</taxon>
        <taxon>Bacteroidota</taxon>
        <taxon>Cytophagia</taxon>
        <taxon>Cytophagales</taxon>
        <taxon>Cyclobacteriaceae</taxon>
        <taxon>Nitritalea</taxon>
    </lineage>
</organism>
<dbReference type="GO" id="GO:0046872">
    <property type="term" value="F:metal ion binding"/>
    <property type="evidence" value="ECO:0007669"/>
    <property type="project" value="UniProtKB-KW"/>
</dbReference>
<reference evidence="9 10" key="1">
    <citation type="submission" date="2012-05" db="EMBL/GenBank/DDBJ databases">
        <title>Genome sequence of Nitritalea halalkaliphila LW7.</title>
        <authorList>
            <person name="Jangir P.K."/>
            <person name="Singh A."/>
            <person name="Shivaji S."/>
            <person name="Sharma R."/>
        </authorList>
    </citation>
    <scope>NUCLEOTIDE SEQUENCE [LARGE SCALE GENOMIC DNA]</scope>
    <source>
        <strain evidence="9 10">LW7</strain>
    </source>
</reference>
<dbReference type="Proteomes" id="UP000005551">
    <property type="component" value="Unassembled WGS sequence"/>
</dbReference>
<dbReference type="EMBL" id="AJYA01000038">
    <property type="protein sequence ID" value="EIM74845.1"/>
    <property type="molecule type" value="Genomic_DNA"/>
</dbReference>
<accession>I5BZ43</accession>
<evidence type="ECO:0000256" key="8">
    <source>
        <dbReference type="ARBA" id="ARBA00022842"/>
    </source>
</evidence>
<gene>
    <name evidence="9" type="ORF">A3SI_14956</name>
</gene>
<evidence type="ECO:0000256" key="6">
    <source>
        <dbReference type="ARBA" id="ARBA00022741"/>
    </source>
</evidence>
<comment type="cofactor">
    <cofactor evidence="1">
        <name>Mg(2+)</name>
        <dbReference type="ChEBI" id="CHEBI:18420"/>
    </cofactor>
</comment>
<evidence type="ECO:0008006" key="11">
    <source>
        <dbReference type="Google" id="ProtNLM"/>
    </source>
</evidence>
<proteinExistence type="inferred from homology"/>
<comment type="caution">
    <text evidence="9">The sequence shown here is derived from an EMBL/GenBank/DDBJ whole genome shotgun (WGS) entry which is preliminary data.</text>
</comment>
<keyword evidence="3" id="KW-0808">Transferase</keyword>
<dbReference type="InterPro" id="IPR003846">
    <property type="entry name" value="SelO"/>
</dbReference>
<sequence>MDLAAVDFQREEELEQLAVLFSGNQVPSGARPLAQAYAGHQFGNFTKLGDGRAILIGEHLTAAGKRVDIQLKGAGITPYSRGGDGRATRKAMLREYLISEAMHALGIPSSRSLAVVETGEQVWRQEKESGAILTRVMSSHLRVGTFQYARHFLDVSALQALLTYTIERHYPELRDVSNPALALLEAVMERQIQLVVHWLRVGFIHGVMNTDNMSICGETFDYGPCAFLNTYDPATVFSSIDSQGRYAFGNQPGIAQWNLAALAGALLPLVATDEKQATELCTALLNDFPRRFTAAQWEMYAHKMVSQALKKRDKGFFKISWPF</sequence>
<dbReference type="Pfam" id="PF02696">
    <property type="entry name" value="SelO"/>
    <property type="match status" value="1"/>
</dbReference>
<evidence type="ECO:0000256" key="1">
    <source>
        <dbReference type="ARBA" id="ARBA00001946"/>
    </source>
</evidence>
<keyword evidence="4" id="KW-0548">Nucleotidyltransferase</keyword>
<protein>
    <recommendedName>
        <fullName evidence="11">YdiU family protein</fullName>
    </recommendedName>
</protein>
<dbReference type="PANTHER" id="PTHR32057:SF14">
    <property type="entry name" value="PROTEIN ADENYLYLTRANSFERASE SELO, MITOCHONDRIAL"/>
    <property type="match status" value="1"/>
</dbReference>